<evidence type="ECO:0000256" key="1">
    <source>
        <dbReference type="SAM" id="Phobius"/>
    </source>
</evidence>
<evidence type="ECO:0000313" key="2">
    <source>
        <dbReference type="EMBL" id="PKD43761.1"/>
    </source>
</evidence>
<keyword evidence="1" id="KW-0812">Transmembrane</keyword>
<name>A0A2N0VHU6_9BACT</name>
<keyword evidence="1" id="KW-1133">Transmembrane helix</keyword>
<gene>
    <name evidence="2" type="ORF">CWD77_09385</name>
</gene>
<protein>
    <submittedName>
        <fullName evidence="2">Uncharacterized protein</fullName>
    </submittedName>
</protein>
<keyword evidence="1" id="KW-0472">Membrane</keyword>
<organism evidence="2 3">
    <name type="scientific">Rhodohalobacter barkolensis</name>
    <dbReference type="NCBI Taxonomy" id="2053187"/>
    <lineage>
        <taxon>Bacteria</taxon>
        <taxon>Pseudomonadati</taxon>
        <taxon>Balneolota</taxon>
        <taxon>Balneolia</taxon>
        <taxon>Balneolales</taxon>
        <taxon>Balneolaceae</taxon>
        <taxon>Rhodohalobacter</taxon>
    </lineage>
</organism>
<dbReference type="RefSeq" id="WP_101073301.1">
    <property type="nucleotide sequence ID" value="NZ_PISP01000002.1"/>
</dbReference>
<dbReference type="Proteomes" id="UP000233398">
    <property type="component" value="Unassembled WGS sequence"/>
</dbReference>
<dbReference type="AlphaFoldDB" id="A0A2N0VHU6"/>
<dbReference type="OrthoDB" id="9993336at2"/>
<proteinExistence type="predicted"/>
<sequence length="190" mass="20284">MGAFLGQNETLELRKSGFQNSELGCPDCGMSDGLGADPGTIITTAASVFNSVSGLFGGSSCSSAQKQQKQQIAEAISTYLTPTDMRDLVRGMESNVQPTPTNMAHFYLGGRDCKHKNVSPGDQQFLDRLPQLIAQREQESKAAEQQQSSDNGQQTVQAGYGGFIKNPFLIGSLVVGGGTIAYLLTNKKKK</sequence>
<reference evidence="2 3" key="1">
    <citation type="submission" date="2017-11" db="EMBL/GenBank/DDBJ databases">
        <title>Rhodohalobacter 15182 sp. nov., isolated from a salt lake.</title>
        <authorList>
            <person name="Han S."/>
        </authorList>
    </citation>
    <scope>NUCLEOTIDE SEQUENCE [LARGE SCALE GENOMIC DNA]</scope>
    <source>
        <strain evidence="2 3">15182</strain>
    </source>
</reference>
<dbReference type="EMBL" id="PISP01000002">
    <property type="protein sequence ID" value="PKD43761.1"/>
    <property type="molecule type" value="Genomic_DNA"/>
</dbReference>
<comment type="caution">
    <text evidence="2">The sequence shown here is derived from an EMBL/GenBank/DDBJ whole genome shotgun (WGS) entry which is preliminary data.</text>
</comment>
<accession>A0A2N0VHU6</accession>
<feature type="transmembrane region" description="Helical" evidence="1">
    <location>
        <begin position="168"/>
        <end position="185"/>
    </location>
</feature>
<evidence type="ECO:0000313" key="3">
    <source>
        <dbReference type="Proteomes" id="UP000233398"/>
    </source>
</evidence>
<keyword evidence="3" id="KW-1185">Reference proteome</keyword>